<sequence length="121" mass="13571">MKKRLNITEAMMKDQELLLMTEESTNLTELSPAGQMLVDSDQLSFIYLAEQDGDYTYITIPEKTWSVLKEGLAAGAMVSLSNGSSQVELVSFKEEMEYLIENIKGNSNYGDEMVGKVELIF</sequence>
<dbReference type="AlphaFoldDB" id="A0A4R2BMR3"/>
<dbReference type="Proteomes" id="UP000295689">
    <property type="component" value="Unassembled WGS sequence"/>
</dbReference>
<dbReference type="Pfam" id="PF19785">
    <property type="entry name" value="UPF0738"/>
    <property type="match status" value="1"/>
</dbReference>
<organism evidence="1 2">
    <name type="scientific">Mesobacillus foraminis</name>
    <dbReference type="NCBI Taxonomy" id="279826"/>
    <lineage>
        <taxon>Bacteria</taxon>
        <taxon>Bacillati</taxon>
        <taxon>Bacillota</taxon>
        <taxon>Bacilli</taxon>
        <taxon>Bacillales</taxon>
        <taxon>Bacillaceae</taxon>
        <taxon>Mesobacillus</taxon>
    </lineage>
</organism>
<reference evidence="1 2" key="1">
    <citation type="journal article" date="2015" name="Stand. Genomic Sci.">
        <title>Genomic Encyclopedia of Bacterial and Archaeal Type Strains, Phase III: the genomes of soil and plant-associated and newly described type strains.</title>
        <authorList>
            <person name="Whitman W.B."/>
            <person name="Woyke T."/>
            <person name="Klenk H.P."/>
            <person name="Zhou Y."/>
            <person name="Lilburn T.G."/>
            <person name="Beck B.J."/>
            <person name="De Vos P."/>
            <person name="Vandamme P."/>
            <person name="Eisen J.A."/>
            <person name="Garrity G."/>
            <person name="Hugenholtz P."/>
            <person name="Kyrpides N.C."/>
        </authorList>
    </citation>
    <scope>NUCLEOTIDE SEQUENCE [LARGE SCALE GENOMIC DNA]</scope>
    <source>
        <strain evidence="1 2">CV53</strain>
    </source>
</reference>
<dbReference type="EMBL" id="SLVV01000001">
    <property type="protein sequence ID" value="TCN27852.1"/>
    <property type="molecule type" value="Genomic_DNA"/>
</dbReference>
<protein>
    <submittedName>
        <fullName evidence="1">Uncharacterized protein</fullName>
    </submittedName>
</protein>
<dbReference type="RefSeq" id="WP_132000858.1">
    <property type="nucleotide sequence ID" value="NZ_JABUHM010000006.1"/>
</dbReference>
<evidence type="ECO:0000313" key="1">
    <source>
        <dbReference type="EMBL" id="TCN27852.1"/>
    </source>
</evidence>
<evidence type="ECO:0000313" key="2">
    <source>
        <dbReference type="Proteomes" id="UP000295689"/>
    </source>
</evidence>
<gene>
    <name evidence="1" type="ORF">EV146_101180</name>
</gene>
<keyword evidence="2" id="KW-1185">Reference proteome</keyword>
<comment type="caution">
    <text evidence="1">The sequence shown here is derived from an EMBL/GenBank/DDBJ whole genome shotgun (WGS) entry which is preliminary data.</text>
</comment>
<name>A0A4R2BMR3_9BACI</name>
<proteinExistence type="predicted"/>
<dbReference type="InterPro" id="IPR020908">
    <property type="entry name" value="UPF0738"/>
</dbReference>
<accession>A0A4R2BMR3</accession>